<evidence type="ECO:0008006" key="3">
    <source>
        <dbReference type="Google" id="ProtNLM"/>
    </source>
</evidence>
<keyword evidence="2" id="KW-1185">Reference proteome</keyword>
<dbReference type="PIRSF" id="PIRSF009151">
    <property type="entry name" value="DUF779"/>
    <property type="match status" value="1"/>
</dbReference>
<sequence length="128" mass="13766">MTDSTNVPGGTPAGGVAVTDEAAQMLRRLVGENGPLMFHQSGGCCDGSSPMCYPQGEYRLGQRDVHLGDLPIGEGYDPVPVYISGEQYEVWRHTELTIDLVPGRGAGFSLEGPTGYRFLTRSDVCRTD</sequence>
<dbReference type="RefSeq" id="WP_183319780.1">
    <property type="nucleotide sequence ID" value="NZ_JACHVQ010000001.1"/>
</dbReference>
<name>A0A839N197_9MICO</name>
<proteinExistence type="predicted"/>
<dbReference type="EMBL" id="JACHVQ010000001">
    <property type="protein sequence ID" value="MBB2891520.1"/>
    <property type="molecule type" value="Genomic_DNA"/>
</dbReference>
<dbReference type="AlphaFoldDB" id="A0A839N197"/>
<evidence type="ECO:0000313" key="1">
    <source>
        <dbReference type="EMBL" id="MBB2891520.1"/>
    </source>
</evidence>
<accession>A0A839N197</accession>
<reference evidence="1 2" key="1">
    <citation type="submission" date="2020-08" db="EMBL/GenBank/DDBJ databases">
        <title>Sequencing the genomes of 1000 actinobacteria strains.</title>
        <authorList>
            <person name="Klenk H.-P."/>
        </authorList>
    </citation>
    <scope>NUCLEOTIDE SEQUENCE [LARGE SCALE GENOMIC DNA]</scope>
    <source>
        <strain evidence="1 2">DSM 105369</strain>
    </source>
</reference>
<organism evidence="1 2">
    <name type="scientific">Flexivirga oryzae</name>
    <dbReference type="NCBI Taxonomy" id="1794944"/>
    <lineage>
        <taxon>Bacteria</taxon>
        <taxon>Bacillati</taxon>
        <taxon>Actinomycetota</taxon>
        <taxon>Actinomycetes</taxon>
        <taxon>Micrococcales</taxon>
        <taxon>Dermacoccaceae</taxon>
        <taxon>Flexivirga</taxon>
    </lineage>
</organism>
<dbReference type="Proteomes" id="UP000559182">
    <property type="component" value="Unassembled WGS sequence"/>
</dbReference>
<gene>
    <name evidence="1" type="ORF">FHU39_001504</name>
</gene>
<dbReference type="InterPro" id="IPR008497">
    <property type="entry name" value="DUF779"/>
</dbReference>
<dbReference type="Pfam" id="PF05610">
    <property type="entry name" value="DUF779"/>
    <property type="match status" value="1"/>
</dbReference>
<comment type="caution">
    <text evidence="1">The sequence shown here is derived from an EMBL/GenBank/DDBJ whole genome shotgun (WGS) entry which is preliminary data.</text>
</comment>
<evidence type="ECO:0000313" key="2">
    <source>
        <dbReference type="Proteomes" id="UP000559182"/>
    </source>
</evidence>
<protein>
    <recommendedName>
        <fullName evidence="3">DUF779 domain-containing protein</fullName>
    </recommendedName>
</protein>